<protein>
    <submittedName>
        <fullName evidence="2">3-oxoadipate enol-lactonase</fullName>
        <ecNumber evidence="2">3.1.1.24</ecNumber>
    </submittedName>
</protein>
<dbReference type="PANTHER" id="PTHR43433">
    <property type="entry name" value="HYDROLASE, ALPHA/BETA FOLD FAMILY PROTEIN"/>
    <property type="match status" value="1"/>
</dbReference>
<organism evidence="2 3">
    <name type="scientific">Fuscovulum ytuae</name>
    <dbReference type="NCBI Taxonomy" id="3042299"/>
    <lineage>
        <taxon>Bacteria</taxon>
        <taxon>Pseudomonadati</taxon>
        <taxon>Pseudomonadota</taxon>
        <taxon>Alphaproteobacteria</taxon>
        <taxon>Rhodobacterales</taxon>
        <taxon>Paracoccaceae</taxon>
        <taxon>Fuscovulum</taxon>
    </lineage>
</organism>
<evidence type="ECO:0000313" key="2">
    <source>
        <dbReference type="EMBL" id="WGV17912.1"/>
    </source>
</evidence>
<reference evidence="2 3" key="1">
    <citation type="submission" date="2023-04" db="EMBL/GenBank/DDBJ databases">
        <title>YMD61, complete Genome.</title>
        <authorList>
            <person name="Zhang J."/>
        </authorList>
    </citation>
    <scope>NUCLEOTIDE SEQUENCE [LARGE SCALE GENOMIC DNA]</scope>
    <source>
        <strain evidence="2 3">YMD61</strain>
    </source>
</reference>
<dbReference type="InterPro" id="IPR029058">
    <property type="entry name" value="AB_hydrolase_fold"/>
</dbReference>
<dbReference type="InterPro" id="IPR000073">
    <property type="entry name" value="AB_hydrolase_1"/>
</dbReference>
<gene>
    <name evidence="2" type="primary">pcaD</name>
    <name evidence="2" type="ORF">QF092_09080</name>
</gene>
<dbReference type="InterPro" id="IPR050471">
    <property type="entry name" value="AB_hydrolase"/>
</dbReference>
<evidence type="ECO:0000313" key="3">
    <source>
        <dbReference type="Proteomes" id="UP001230978"/>
    </source>
</evidence>
<dbReference type="RefSeq" id="WP_281469596.1">
    <property type="nucleotide sequence ID" value="NZ_CP124535.1"/>
</dbReference>
<keyword evidence="3" id="KW-1185">Reference proteome</keyword>
<feature type="domain" description="AB hydrolase-1" evidence="1">
    <location>
        <begin position="24"/>
        <end position="158"/>
    </location>
</feature>
<dbReference type="InterPro" id="IPR026968">
    <property type="entry name" value="PcaD/CatD"/>
</dbReference>
<evidence type="ECO:0000259" key="1">
    <source>
        <dbReference type="Pfam" id="PF00561"/>
    </source>
</evidence>
<accession>A0ABY8QCA8</accession>
<dbReference type="PRINTS" id="PR00111">
    <property type="entry name" value="ABHYDROLASE"/>
</dbReference>
<keyword evidence="2" id="KW-0378">Hydrolase</keyword>
<dbReference type="Gene3D" id="3.40.50.1820">
    <property type="entry name" value="alpha/beta hydrolase"/>
    <property type="match status" value="1"/>
</dbReference>
<name>A0ABY8QCA8_9RHOB</name>
<dbReference type="EC" id="3.1.1.24" evidence="2"/>
<dbReference type="SUPFAM" id="SSF53474">
    <property type="entry name" value="alpha/beta-Hydrolases"/>
    <property type="match status" value="1"/>
</dbReference>
<dbReference type="Proteomes" id="UP001230978">
    <property type="component" value="Chromosome"/>
</dbReference>
<dbReference type="NCBIfam" id="TIGR02427">
    <property type="entry name" value="protocat_pcaD"/>
    <property type="match status" value="1"/>
</dbReference>
<dbReference type="Pfam" id="PF00561">
    <property type="entry name" value="Abhydrolase_1"/>
    <property type="match status" value="1"/>
</dbReference>
<sequence length="262" mass="27255">MTRFTVDTGGVALSAQVDGAEGKPWLLLSNSLAADLGMWDDQIAHLTRTHRVLRYDTRGHGQSAAPVGPYSFDDLVADMVALLDHVGAERADVMGLSLGGMTALGLGLAHPGRVRRMVVCDARADAPPPFVQSWDDRIAGIRAGGMASIVEGTLARWFTPAADPSVPARAKAMILATSPIGYEGCAGALKRLDYLRHLGGMTVPVRFIVGAEDMGAPPAVMRAMAEATPGASFAEIPGTAHVPNMENPAGFAAALGDFLGAA</sequence>
<dbReference type="EMBL" id="CP124535">
    <property type="protein sequence ID" value="WGV17912.1"/>
    <property type="molecule type" value="Genomic_DNA"/>
</dbReference>
<dbReference type="GO" id="GO:0047570">
    <property type="term" value="F:3-oxoadipate enol-lactonase activity"/>
    <property type="evidence" value="ECO:0007669"/>
    <property type="project" value="UniProtKB-EC"/>
</dbReference>
<proteinExistence type="predicted"/>
<dbReference type="PANTHER" id="PTHR43433:SF5">
    <property type="entry name" value="AB HYDROLASE-1 DOMAIN-CONTAINING PROTEIN"/>
    <property type="match status" value="1"/>
</dbReference>